<evidence type="ECO:0000313" key="6">
    <source>
        <dbReference type="EMBL" id="JAG32891.1"/>
    </source>
</evidence>
<dbReference type="GO" id="GO:0005930">
    <property type="term" value="C:axoneme"/>
    <property type="evidence" value="ECO:0007669"/>
    <property type="project" value="InterPro"/>
</dbReference>
<sequence length="141" mass="16293">MQKQAKLIHTLYSDAVKADKALDRDIEKIKQAKFTAEEQLHALRDTQRLTLAEITGAQAQGKSLKAKLNQLDEELLRQQRILYSMEFAVAQMETKVDRAQGERSEDEKRVLLAQREALQRTLNELTVQHKTVETQVKRVHE</sequence>
<evidence type="ECO:0000256" key="2">
    <source>
        <dbReference type="ARBA" id="ARBA00016725"/>
    </source>
</evidence>
<dbReference type="GO" id="GO:0003341">
    <property type="term" value="P:cilium movement"/>
    <property type="evidence" value="ECO:0007669"/>
    <property type="project" value="InterPro"/>
</dbReference>
<gene>
    <name evidence="6" type="primary">ccdc39_1</name>
    <name evidence="7" type="synonym">ccdc39</name>
    <name evidence="6" type="ORF">CM83_37693</name>
    <name evidence="7" type="ORF">g.37712</name>
</gene>
<feature type="coiled-coil region" evidence="5">
    <location>
        <begin position="26"/>
        <end position="135"/>
    </location>
</feature>
<dbReference type="PANTHER" id="PTHR18962:SF0">
    <property type="entry name" value="COILED-COIL DOMAIN-CONTAINING PROTEIN 39"/>
    <property type="match status" value="1"/>
</dbReference>
<protein>
    <recommendedName>
        <fullName evidence="2">Coiled-coil domain-containing protein 39</fullName>
    </recommendedName>
</protein>
<dbReference type="AlphaFoldDB" id="A0A0A9YMP1"/>
<name>A0A0A9YMP1_LYGHE</name>
<proteinExistence type="inferred from homology"/>
<dbReference type="EMBL" id="GBHO01010713">
    <property type="protein sequence ID" value="JAG32891.1"/>
    <property type="molecule type" value="Transcribed_RNA"/>
</dbReference>
<reference evidence="6" key="1">
    <citation type="journal article" date="2014" name="PLoS ONE">
        <title>Transcriptome-Based Identification of ABC Transporters in the Western Tarnished Plant Bug Lygus hesperus.</title>
        <authorList>
            <person name="Hull J.J."/>
            <person name="Chaney K."/>
            <person name="Geib S.M."/>
            <person name="Fabrick J.A."/>
            <person name="Brent C.S."/>
            <person name="Walsh D."/>
            <person name="Lavine L.C."/>
        </authorList>
    </citation>
    <scope>NUCLEOTIDE SEQUENCE</scope>
</reference>
<evidence type="ECO:0000256" key="5">
    <source>
        <dbReference type="SAM" id="Coils"/>
    </source>
</evidence>
<keyword evidence="3 5" id="KW-0175">Coiled coil</keyword>
<accession>A0A0A9YMP1</accession>
<dbReference type="Pfam" id="PF24161">
    <property type="entry name" value="CCDC39"/>
    <property type="match status" value="1"/>
</dbReference>
<comment type="function">
    <text evidence="4">Required for assembly of dynein regulatory complex (DRC) and inner dynein arm (IDA) complexes, which are responsible for ciliary beat regulation, thereby playing a central role in motility in cilia and flagella. Probably acts together with CCDC40 to form a molecular ruler that determines the 96 nanometer (nm) repeat length and arrangements of components in cilia and flagella. Not required for outer dynein arm complexes assembly.</text>
</comment>
<reference evidence="6" key="2">
    <citation type="submission" date="2014-07" db="EMBL/GenBank/DDBJ databases">
        <authorList>
            <person name="Hull J."/>
        </authorList>
    </citation>
    <scope>NUCLEOTIDE SEQUENCE</scope>
</reference>
<dbReference type="GO" id="GO:0036159">
    <property type="term" value="P:inner dynein arm assembly"/>
    <property type="evidence" value="ECO:0007669"/>
    <property type="project" value="InterPro"/>
</dbReference>
<dbReference type="GO" id="GO:0060285">
    <property type="term" value="P:cilium-dependent cell motility"/>
    <property type="evidence" value="ECO:0007669"/>
    <property type="project" value="TreeGrafter"/>
</dbReference>
<comment type="similarity">
    <text evidence="1">Belongs to the CCDC39 family.</text>
</comment>
<dbReference type="PANTHER" id="PTHR18962">
    <property type="entry name" value="COILED-COIL DOMAIN-CONTAINING PROTEIN 39"/>
    <property type="match status" value="1"/>
</dbReference>
<dbReference type="EMBL" id="GDHC01018155">
    <property type="protein sequence ID" value="JAQ00474.1"/>
    <property type="molecule type" value="Transcribed_RNA"/>
</dbReference>
<dbReference type="InterPro" id="IPR033290">
    <property type="entry name" value="CCDC39"/>
</dbReference>
<evidence type="ECO:0000256" key="1">
    <source>
        <dbReference type="ARBA" id="ARBA00005805"/>
    </source>
</evidence>
<evidence type="ECO:0000313" key="7">
    <source>
        <dbReference type="EMBL" id="JAQ00474.1"/>
    </source>
</evidence>
<reference evidence="7" key="3">
    <citation type="journal article" date="2016" name="Gigascience">
        <title>De novo construction of an expanded transcriptome assembly for the western tarnished plant bug, Lygus hesperus.</title>
        <authorList>
            <person name="Tassone E.E."/>
            <person name="Geib S.M."/>
            <person name="Hall B."/>
            <person name="Fabrick J.A."/>
            <person name="Brent C.S."/>
            <person name="Hull J.J."/>
        </authorList>
    </citation>
    <scope>NUCLEOTIDE SEQUENCE</scope>
</reference>
<evidence type="ECO:0000256" key="4">
    <source>
        <dbReference type="ARBA" id="ARBA00045182"/>
    </source>
</evidence>
<evidence type="ECO:0000256" key="3">
    <source>
        <dbReference type="ARBA" id="ARBA00023054"/>
    </source>
</evidence>
<organism evidence="6">
    <name type="scientific">Lygus hesperus</name>
    <name type="common">Western plant bug</name>
    <dbReference type="NCBI Taxonomy" id="30085"/>
    <lineage>
        <taxon>Eukaryota</taxon>
        <taxon>Metazoa</taxon>
        <taxon>Ecdysozoa</taxon>
        <taxon>Arthropoda</taxon>
        <taxon>Hexapoda</taxon>
        <taxon>Insecta</taxon>
        <taxon>Pterygota</taxon>
        <taxon>Neoptera</taxon>
        <taxon>Paraneoptera</taxon>
        <taxon>Hemiptera</taxon>
        <taxon>Heteroptera</taxon>
        <taxon>Panheteroptera</taxon>
        <taxon>Cimicomorpha</taxon>
        <taxon>Miridae</taxon>
        <taxon>Mirini</taxon>
        <taxon>Lygus</taxon>
    </lineage>
</organism>